<dbReference type="OrthoDB" id="5875207at2759"/>
<accession>A0A016VTJ6</accession>
<reference evidence="3" key="1">
    <citation type="journal article" date="2015" name="Nat. Genet.">
        <title>The genome and transcriptome of the zoonotic hookworm Ancylostoma ceylanicum identify infection-specific gene families.</title>
        <authorList>
            <person name="Schwarz E.M."/>
            <person name="Hu Y."/>
            <person name="Antoshechkin I."/>
            <person name="Miller M.M."/>
            <person name="Sternberg P.W."/>
            <person name="Aroian R.V."/>
        </authorList>
    </citation>
    <scope>NUCLEOTIDE SEQUENCE</scope>
    <source>
        <strain evidence="3">HY135</strain>
    </source>
</reference>
<evidence type="ECO:0000313" key="2">
    <source>
        <dbReference type="EMBL" id="EYC30626.1"/>
    </source>
</evidence>
<feature type="compositionally biased region" description="Basic residues" evidence="1">
    <location>
        <begin position="116"/>
        <end position="127"/>
    </location>
</feature>
<sequence length="549" mass="63082">MTSSSTSWSASYNGTYGVALQQNRTAALTTNIALESTDDSRFILPEVRRDTEATTEGKEEESSGTHESRSSLSEGESAEKVEEKDPTRLFEALEKPETLDLKEEEASLEKLTTRKTQARRKAARQKKEKLAQTTEFDFYRLEKPEEISKEERLELEQMMLPQPTARKPGQTQKVDSKQKAEAVRRKLSSVRQTRVEKSQRIQPKSDELQSDAKRRKKEPLKKQETSQRKTRAEFRRLDSSKKTQKSQYVDLPQKSLVLDVSQKTERRSRREVSKKSQRSLRRIWSRRISNPLRVESSLKLSKTRKEEASQRATKAQQKEQSSDPLSIKESPTVEAESDPDETSAKKSSSMPAINVCHRSRDPPTCHYKYVTVRMEMTGQDLDVNITENLVLIFVPFTSPAFYHLVIGDQIIECDGLVPKSLREFYEFLYSSNREVTLGVVRAWNVHPPTPKRMDNVWPIRRHCYLIVELPLVKNLRAGYEFQCGNGRLYFSKVEQQTMGAFAFLTVDRVLDVDSDKNLHRPTMITYPTFRPDRGRSQSATLPPLANAVL</sequence>
<feature type="compositionally biased region" description="Basic and acidic residues" evidence="1">
    <location>
        <begin position="174"/>
        <end position="184"/>
    </location>
</feature>
<evidence type="ECO:0000256" key="1">
    <source>
        <dbReference type="SAM" id="MobiDB-lite"/>
    </source>
</evidence>
<feature type="compositionally biased region" description="Basic and acidic residues" evidence="1">
    <location>
        <begin position="77"/>
        <end position="112"/>
    </location>
</feature>
<feature type="compositionally biased region" description="Basic and acidic residues" evidence="1">
    <location>
        <begin position="137"/>
        <end position="155"/>
    </location>
</feature>
<dbReference type="EMBL" id="JARK01001341">
    <property type="protein sequence ID" value="EYC30626.1"/>
    <property type="molecule type" value="Genomic_DNA"/>
</dbReference>
<comment type="caution">
    <text evidence="2">The sequence shown here is derived from an EMBL/GenBank/DDBJ whole genome shotgun (WGS) entry which is preliminary data.</text>
</comment>
<protein>
    <submittedName>
        <fullName evidence="2">Uncharacterized protein</fullName>
    </submittedName>
</protein>
<feature type="compositionally biased region" description="Basic and acidic residues" evidence="1">
    <location>
        <begin position="220"/>
        <end position="241"/>
    </location>
</feature>
<feature type="region of interest" description="Disordered" evidence="1">
    <location>
        <begin position="32"/>
        <end position="280"/>
    </location>
</feature>
<gene>
    <name evidence="2" type="primary">Acey_s0005.g2758</name>
    <name evidence="2" type="ORF">Y032_0005g2758</name>
</gene>
<feature type="compositionally biased region" description="Basic and acidic residues" evidence="1">
    <location>
        <begin position="38"/>
        <end position="69"/>
    </location>
</feature>
<dbReference type="Proteomes" id="UP000024635">
    <property type="component" value="Unassembled WGS sequence"/>
</dbReference>
<feature type="compositionally biased region" description="Basic and acidic residues" evidence="1">
    <location>
        <begin position="262"/>
        <end position="274"/>
    </location>
</feature>
<keyword evidence="3" id="KW-1185">Reference proteome</keyword>
<proteinExistence type="predicted"/>
<feature type="compositionally biased region" description="Basic and acidic residues" evidence="1">
    <location>
        <begin position="193"/>
        <end position="212"/>
    </location>
</feature>
<evidence type="ECO:0000313" key="3">
    <source>
        <dbReference type="Proteomes" id="UP000024635"/>
    </source>
</evidence>
<name>A0A016VTJ6_9BILA</name>
<organism evidence="2 3">
    <name type="scientific">Ancylostoma ceylanicum</name>
    <dbReference type="NCBI Taxonomy" id="53326"/>
    <lineage>
        <taxon>Eukaryota</taxon>
        <taxon>Metazoa</taxon>
        <taxon>Ecdysozoa</taxon>
        <taxon>Nematoda</taxon>
        <taxon>Chromadorea</taxon>
        <taxon>Rhabditida</taxon>
        <taxon>Rhabditina</taxon>
        <taxon>Rhabditomorpha</taxon>
        <taxon>Strongyloidea</taxon>
        <taxon>Ancylostomatidae</taxon>
        <taxon>Ancylostomatinae</taxon>
        <taxon>Ancylostoma</taxon>
    </lineage>
</organism>
<dbReference type="AlphaFoldDB" id="A0A016VTJ6"/>
<feature type="region of interest" description="Disordered" evidence="1">
    <location>
        <begin position="295"/>
        <end position="357"/>
    </location>
</feature>